<evidence type="ECO:0000313" key="2">
    <source>
        <dbReference type="Proteomes" id="UP000007517"/>
    </source>
</evidence>
<gene>
    <name evidence="1" type="ordered locus">BLASA_3165</name>
</gene>
<sequence length="76" mass="8126">MTTHVEVYVESLALDLGADAHPDEAAVRRALESALWQSDELADHGAGEVIPTVAQVVARQVVRDVSHEIRGAVPPC</sequence>
<dbReference type="STRING" id="1146883.BLASA_3165"/>
<evidence type="ECO:0000313" key="1">
    <source>
        <dbReference type="EMBL" id="CCG04034.1"/>
    </source>
</evidence>
<accession>H6RPH5</accession>
<protein>
    <submittedName>
        <fullName evidence="1">Uncharacterized protein</fullName>
    </submittedName>
</protein>
<proteinExistence type="predicted"/>
<name>H6RPH5_BLASD</name>
<keyword evidence="2" id="KW-1185">Reference proteome</keyword>
<dbReference type="KEGG" id="bsd:BLASA_3165"/>
<dbReference type="AlphaFoldDB" id="H6RPH5"/>
<reference evidence="2" key="2">
    <citation type="submission" date="2012-02" db="EMBL/GenBank/DDBJ databases">
        <title>Complete genome sequence of Blastococcus saxobsidens strain DD2.</title>
        <authorList>
            <person name="Genoscope."/>
        </authorList>
    </citation>
    <scope>NUCLEOTIDE SEQUENCE [LARGE SCALE GENOMIC DNA]</scope>
    <source>
        <strain evidence="2">DD2</strain>
    </source>
</reference>
<reference evidence="1 2" key="1">
    <citation type="journal article" date="2012" name="J. Bacteriol.">
        <title>Genome Sequence of Blastococcus saxobsidens DD2, a Stone-Inhabiting Bacterium.</title>
        <authorList>
            <person name="Chouaia B."/>
            <person name="Crotti E."/>
            <person name="Brusetti L."/>
            <person name="Daffonchio D."/>
            <person name="Essoussi I."/>
            <person name="Nouioui I."/>
            <person name="Sbissi I."/>
            <person name="Ghodhbane-Gtari F."/>
            <person name="Gtari M."/>
            <person name="Vacherie B."/>
            <person name="Barbe V."/>
            <person name="Medigue C."/>
            <person name="Gury J."/>
            <person name="Pujic P."/>
            <person name="Normand P."/>
        </authorList>
    </citation>
    <scope>NUCLEOTIDE SEQUENCE [LARGE SCALE GENOMIC DNA]</scope>
    <source>
        <strain evidence="1 2">DD2</strain>
    </source>
</reference>
<dbReference type="EMBL" id="FO117623">
    <property type="protein sequence ID" value="CCG04034.1"/>
    <property type="molecule type" value="Genomic_DNA"/>
</dbReference>
<dbReference type="HOGENOM" id="CLU_2647306_0_0_11"/>
<dbReference type="RefSeq" id="WP_014376914.1">
    <property type="nucleotide sequence ID" value="NC_016943.1"/>
</dbReference>
<organism evidence="1 2">
    <name type="scientific">Blastococcus saxobsidens (strain DD2)</name>
    <dbReference type="NCBI Taxonomy" id="1146883"/>
    <lineage>
        <taxon>Bacteria</taxon>
        <taxon>Bacillati</taxon>
        <taxon>Actinomycetota</taxon>
        <taxon>Actinomycetes</taxon>
        <taxon>Geodermatophilales</taxon>
        <taxon>Geodermatophilaceae</taxon>
        <taxon>Blastococcus</taxon>
    </lineage>
</organism>
<dbReference type="Proteomes" id="UP000007517">
    <property type="component" value="Chromosome"/>
</dbReference>